<keyword evidence="6 7" id="KW-0238">DNA-binding</keyword>
<dbReference type="GO" id="GO:0140664">
    <property type="term" value="F:ATP-dependent DNA damage sensor activity"/>
    <property type="evidence" value="ECO:0007669"/>
    <property type="project" value="InterPro"/>
</dbReference>
<dbReference type="SMART" id="SM00533">
    <property type="entry name" value="MUTSd"/>
    <property type="match status" value="1"/>
</dbReference>
<dbReference type="HAMAP" id="MF_00092">
    <property type="entry name" value="MutS2"/>
    <property type="match status" value="1"/>
</dbReference>
<keyword evidence="2 7" id="KW-0547">Nucleotide-binding</keyword>
<dbReference type="PIRSF" id="PIRSF005814">
    <property type="entry name" value="MutS_YshD"/>
    <property type="match status" value="1"/>
</dbReference>
<dbReference type="Pfam" id="PF00488">
    <property type="entry name" value="MutS_V"/>
    <property type="match status" value="1"/>
</dbReference>
<dbReference type="InterPro" id="IPR007696">
    <property type="entry name" value="DNA_mismatch_repair_MutS_core"/>
</dbReference>
<evidence type="ECO:0000313" key="10">
    <source>
        <dbReference type="EMBL" id="OGX88163.1"/>
    </source>
</evidence>
<accession>A0A1G1TBB3</accession>
<dbReference type="GO" id="GO:0030983">
    <property type="term" value="F:mismatched DNA binding"/>
    <property type="evidence" value="ECO:0007669"/>
    <property type="project" value="InterPro"/>
</dbReference>
<evidence type="ECO:0000256" key="7">
    <source>
        <dbReference type="HAMAP-Rule" id="MF_00092"/>
    </source>
</evidence>
<dbReference type="SMART" id="SM00534">
    <property type="entry name" value="MUTSac"/>
    <property type="match status" value="1"/>
</dbReference>
<gene>
    <name evidence="7" type="primary">mutS2</name>
    <name evidence="7" type="synonym">rqcU</name>
    <name evidence="10" type="ORF">BEN48_10065</name>
</gene>
<feature type="domain" description="Smr" evidence="9">
    <location>
        <begin position="740"/>
        <end position="815"/>
    </location>
</feature>
<dbReference type="Proteomes" id="UP000177791">
    <property type="component" value="Unassembled WGS sequence"/>
</dbReference>
<dbReference type="SUPFAM" id="SSF52540">
    <property type="entry name" value="P-loop containing nucleoside triphosphate hydrolases"/>
    <property type="match status" value="1"/>
</dbReference>
<evidence type="ECO:0000256" key="6">
    <source>
        <dbReference type="ARBA" id="ARBA00023125"/>
    </source>
</evidence>
<comment type="subunit">
    <text evidence="7">Homodimer. Binds to stalled ribosomes, contacting rRNA.</text>
</comment>
<dbReference type="PANTHER" id="PTHR48466">
    <property type="entry name" value="OS10G0509000 PROTEIN-RELATED"/>
    <property type="match status" value="1"/>
</dbReference>
<keyword evidence="7" id="KW-0255">Endonuclease</keyword>
<keyword evidence="8" id="KW-0175">Coiled coil</keyword>
<dbReference type="RefSeq" id="WP_070732592.1">
    <property type="nucleotide sequence ID" value="NZ_MDZC01000021.1"/>
</dbReference>
<evidence type="ECO:0000256" key="3">
    <source>
        <dbReference type="ARBA" id="ARBA00022801"/>
    </source>
</evidence>
<dbReference type="Pfam" id="PF20297">
    <property type="entry name" value="MSSS"/>
    <property type="match status" value="1"/>
</dbReference>
<dbReference type="GO" id="GO:0005524">
    <property type="term" value="F:ATP binding"/>
    <property type="evidence" value="ECO:0007669"/>
    <property type="project" value="UniProtKB-UniRule"/>
</dbReference>
<reference evidence="10 11" key="1">
    <citation type="submission" date="2016-08" db="EMBL/GenBank/DDBJ databases">
        <title>Hymenobacter coccineus sp. nov., Hymenobacter lapidarius sp. nov. and Hymenobacter glacialis sp. nov., isolated from Antarctic soil.</title>
        <authorList>
            <person name="Sedlacek I."/>
            <person name="Kralova S."/>
            <person name="Kyrova K."/>
            <person name="Maslanova I."/>
            <person name="Stankova E."/>
            <person name="Vrbovska V."/>
            <person name="Nemec M."/>
            <person name="Bartak M."/>
            <person name="Svec P."/>
            <person name="Busse H.-J."/>
            <person name="Pantucek R."/>
        </authorList>
    </citation>
    <scope>NUCLEOTIDE SEQUENCE [LARGE SCALE GENOMIC DNA]</scope>
    <source>
        <strain evidence="10 11">CCM 8648</strain>
    </source>
</reference>
<dbReference type="InterPro" id="IPR045076">
    <property type="entry name" value="MutS"/>
</dbReference>
<evidence type="ECO:0000256" key="5">
    <source>
        <dbReference type="ARBA" id="ARBA00022884"/>
    </source>
</evidence>
<dbReference type="Gene3D" id="3.40.50.300">
    <property type="entry name" value="P-loop containing nucleotide triphosphate hydrolases"/>
    <property type="match status" value="1"/>
</dbReference>
<name>A0A1G1TBB3_9BACT</name>
<dbReference type="OrthoDB" id="9808166at2"/>
<evidence type="ECO:0000313" key="11">
    <source>
        <dbReference type="Proteomes" id="UP000177791"/>
    </source>
</evidence>
<dbReference type="STRING" id="1908236.BEN48_10065"/>
<dbReference type="GO" id="GO:0016887">
    <property type="term" value="F:ATP hydrolysis activity"/>
    <property type="evidence" value="ECO:0007669"/>
    <property type="project" value="InterPro"/>
</dbReference>
<evidence type="ECO:0000256" key="4">
    <source>
        <dbReference type="ARBA" id="ARBA00022840"/>
    </source>
</evidence>
<dbReference type="SMART" id="SM00463">
    <property type="entry name" value="SMR"/>
    <property type="match status" value="1"/>
</dbReference>
<sequence>MLLPQHFEQKIGFTTLREQLEANCLSALGRHYVARMEFQTKHEPLLKLLQQADEFTFLLRSGADFPASHYYDPKAHLKRAALPGAYLDVAAFFEVKMSLRTIRQALTFFSEADATLYPTLRLLGIGVQVDRNLLAAMDKVVDDEGAVRDDASPLLRQIRQELIARQGQLRKQIAGILRHAKTEGWIPGDAEPTIRGGRLVLPVVAEHKRKVKGLIHDESASGQTVYIEPEAVFELNNDIKDLDNAYHRELIRILTALTDQLRPHLPDLRRAYSYLGLIDFIRAKARLAVSLDCQLPVLHNKPLLKWHGVRHPLLQLAFAQHKRENGDPREVVPLDLELNHEQRILVISGPNAGGKSVSLKTVGLVQFMLQMGLLIPCADNSEAGVFEDIFLDIGDEQSLENDLSTYSSHLLAMKQFLLLAGKKSLVLIDEFGTGTEPSLGGAIAEAVLDQLNKARVYGVITTHYTNLKNFAERTPHLVNGAMRYDPDKLQPLYRLEVGKPGSSFAIEIARKIGLPKEVVERATQLVGKDKIRYDRLLEGLEKDKLELETRTAEAAKAEKRLKRAAQEYTDLKQHLEDTKLETLRTAKQQAKALLVNTNQQIEATIGEIRRGNAEKESNKAAREKLETFVRQELQIEPPKPKATRERAEAGDLRPGDKVALFGQDGHGEVVSVKGQTAEVMFGGMKTLTKLSQLEKLGRAEIRERELAAKAKSGRLGGGSSGGGGNGVNITDRMAGFSPTLDLRGERAEDALTKTMSFVDDAVMLGMPEIKFLHGRGNGVLRQVVRDYLRSQRAVASVADEHADRGGDGVTIAVLK</sequence>
<dbReference type="GO" id="GO:0006298">
    <property type="term" value="P:mismatch repair"/>
    <property type="evidence" value="ECO:0007669"/>
    <property type="project" value="InterPro"/>
</dbReference>
<dbReference type="PANTHER" id="PTHR48466:SF2">
    <property type="entry name" value="OS10G0509000 PROTEIN"/>
    <property type="match status" value="1"/>
</dbReference>
<dbReference type="InterPro" id="IPR036063">
    <property type="entry name" value="Smr_dom_sf"/>
</dbReference>
<dbReference type="PROSITE" id="PS50828">
    <property type="entry name" value="SMR"/>
    <property type="match status" value="1"/>
</dbReference>
<feature type="coiled-coil region" evidence="8">
    <location>
        <begin position="530"/>
        <end position="600"/>
    </location>
</feature>
<keyword evidence="11" id="KW-1185">Reference proteome</keyword>
<dbReference type="SUPFAM" id="SSF160443">
    <property type="entry name" value="SMR domain-like"/>
    <property type="match status" value="1"/>
</dbReference>
<dbReference type="GO" id="GO:0004519">
    <property type="term" value="F:endonuclease activity"/>
    <property type="evidence" value="ECO:0007669"/>
    <property type="project" value="UniProtKB-UniRule"/>
</dbReference>
<evidence type="ECO:0000256" key="2">
    <source>
        <dbReference type="ARBA" id="ARBA00022741"/>
    </source>
</evidence>
<proteinExistence type="inferred from homology"/>
<dbReference type="InterPro" id="IPR002625">
    <property type="entry name" value="Smr_dom"/>
</dbReference>
<dbReference type="Pfam" id="PF01713">
    <property type="entry name" value="Smr"/>
    <property type="match status" value="1"/>
</dbReference>
<keyword evidence="5 7" id="KW-0694">RNA-binding</keyword>
<dbReference type="InterPro" id="IPR000432">
    <property type="entry name" value="DNA_mismatch_repair_MutS_C"/>
</dbReference>
<dbReference type="SUPFAM" id="SSF48334">
    <property type="entry name" value="DNA repair protein MutS, domain III"/>
    <property type="match status" value="1"/>
</dbReference>
<dbReference type="EMBL" id="MDZC01000021">
    <property type="protein sequence ID" value="OGX88163.1"/>
    <property type="molecule type" value="Genomic_DNA"/>
</dbReference>
<dbReference type="GO" id="GO:0072344">
    <property type="term" value="P:rescue of stalled ribosome"/>
    <property type="evidence" value="ECO:0007669"/>
    <property type="project" value="UniProtKB-UniRule"/>
</dbReference>
<keyword evidence="7" id="KW-0540">Nuclease</keyword>
<dbReference type="FunFam" id="3.40.50.300:FF:001531">
    <property type="entry name" value="Endonuclease MutS2"/>
    <property type="match status" value="1"/>
</dbReference>
<dbReference type="EC" id="3.1.-.-" evidence="7"/>
<protein>
    <recommendedName>
        <fullName evidence="7">Endonuclease MutS2</fullName>
        <ecNumber evidence="7">3.1.-.-</ecNumber>
    </recommendedName>
    <alternativeName>
        <fullName evidence="7">Ribosome-associated protein quality control-upstream factor</fullName>
        <shortName evidence="7">RQC-upstream factor</shortName>
        <shortName evidence="7">RqcU</shortName>
        <ecNumber evidence="7">3.6.4.-</ecNumber>
    </alternativeName>
</protein>
<feature type="binding site" evidence="7">
    <location>
        <begin position="349"/>
        <end position="356"/>
    </location>
    <ligand>
        <name>ATP</name>
        <dbReference type="ChEBI" id="CHEBI:30616"/>
    </ligand>
</feature>
<dbReference type="Gene3D" id="3.30.1370.110">
    <property type="match status" value="1"/>
</dbReference>
<dbReference type="GO" id="GO:0045910">
    <property type="term" value="P:negative regulation of DNA recombination"/>
    <property type="evidence" value="ECO:0007669"/>
    <property type="project" value="InterPro"/>
</dbReference>
<keyword evidence="3 7" id="KW-0378">Hydrolase</keyword>
<comment type="function">
    <text evidence="7">Endonuclease that is involved in the suppression of homologous recombination and thus may have a key role in the control of bacterial genetic diversity.</text>
</comment>
<comment type="caution">
    <text evidence="10">The sequence shown here is derived from an EMBL/GenBank/DDBJ whole genome shotgun (WGS) entry which is preliminary data.</text>
</comment>
<evidence type="ECO:0000256" key="1">
    <source>
        <dbReference type="ARBA" id="ARBA00022730"/>
    </source>
</evidence>
<dbReference type="GO" id="GO:0043023">
    <property type="term" value="F:ribosomal large subunit binding"/>
    <property type="evidence" value="ECO:0007669"/>
    <property type="project" value="UniProtKB-UniRule"/>
</dbReference>
<keyword evidence="4 7" id="KW-0067">ATP-binding</keyword>
<dbReference type="GO" id="GO:0019843">
    <property type="term" value="F:rRNA binding"/>
    <property type="evidence" value="ECO:0007669"/>
    <property type="project" value="UniProtKB-UniRule"/>
</dbReference>
<comment type="function">
    <text evidence="7">Acts as a ribosome collision sensor, splitting the ribosome into its 2 subunits. Detects stalled/collided 70S ribosomes which it binds and splits by an ATP-hydrolysis driven conformational change. Acts upstream of the ribosome quality control system (RQC), a ribosome-associated complex that mediates the extraction of incompletely synthesized nascent chains from stalled ribosomes and their subsequent degradation. Probably generates substrates for RQC.</text>
</comment>
<comment type="similarity">
    <text evidence="7">Belongs to the DNA mismatch repair MutS family. MutS2 subfamily.</text>
</comment>
<organism evidence="10 11">
    <name type="scientific">Hymenobacter glacialis</name>
    <dbReference type="NCBI Taxonomy" id="1908236"/>
    <lineage>
        <taxon>Bacteria</taxon>
        <taxon>Pseudomonadati</taxon>
        <taxon>Bacteroidota</taxon>
        <taxon>Cytophagia</taxon>
        <taxon>Cytophagales</taxon>
        <taxon>Hymenobacteraceae</taxon>
        <taxon>Hymenobacter</taxon>
    </lineage>
</organism>
<dbReference type="InterPro" id="IPR005747">
    <property type="entry name" value="MutS2"/>
</dbReference>
<dbReference type="AlphaFoldDB" id="A0A1G1TBB3"/>
<dbReference type="EC" id="3.6.4.-" evidence="7"/>
<dbReference type="NCBIfam" id="TIGR01069">
    <property type="entry name" value="mutS2"/>
    <property type="match status" value="1"/>
</dbReference>
<evidence type="ECO:0000256" key="8">
    <source>
        <dbReference type="SAM" id="Coils"/>
    </source>
</evidence>
<evidence type="ECO:0000259" key="9">
    <source>
        <dbReference type="PROSITE" id="PS50828"/>
    </source>
</evidence>
<dbReference type="InterPro" id="IPR036187">
    <property type="entry name" value="DNA_mismatch_repair_MutS_sf"/>
</dbReference>
<dbReference type="InterPro" id="IPR027417">
    <property type="entry name" value="P-loop_NTPase"/>
</dbReference>
<keyword evidence="1 7" id="KW-0699">rRNA-binding</keyword>
<dbReference type="InterPro" id="IPR046893">
    <property type="entry name" value="MSSS"/>
</dbReference>